<keyword evidence="3" id="KW-1185">Reference proteome</keyword>
<name>A0ABR4BXU3_9HELO</name>
<proteinExistence type="predicted"/>
<protein>
    <recommendedName>
        <fullName evidence="1">2EXR domain-containing protein</fullName>
    </recommendedName>
</protein>
<feature type="domain" description="2EXR" evidence="1">
    <location>
        <begin position="52"/>
        <end position="123"/>
    </location>
</feature>
<dbReference type="Proteomes" id="UP001595075">
    <property type="component" value="Unassembled WGS sequence"/>
</dbReference>
<evidence type="ECO:0000313" key="3">
    <source>
        <dbReference type="Proteomes" id="UP001595075"/>
    </source>
</evidence>
<organism evidence="2 3">
    <name type="scientific">Oculimacula yallundae</name>
    <dbReference type="NCBI Taxonomy" id="86028"/>
    <lineage>
        <taxon>Eukaryota</taxon>
        <taxon>Fungi</taxon>
        <taxon>Dikarya</taxon>
        <taxon>Ascomycota</taxon>
        <taxon>Pezizomycotina</taxon>
        <taxon>Leotiomycetes</taxon>
        <taxon>Helotiales</taxon>
        <taxon>Ploettnerulaceae</taxon>
        <taxon>Oculimacula</taxon>
    </lineage>
</organism>
<gene>
    <name evidence="2" type="ORF">VTL71DRAFT_6327</name>
</gene>
<evidence type="ECO:0000259" key="1">
    <source>
        <dbReference type="Pfam" id="PF20150"/>
    </source>
</evidence>
<reference evidence="2 3" key="1">
    <citation type="journal article" date="2024" name="Commun. Biol.">
        <title>Comparative genomic analysis of thermophilic fungi reveals convergent evolutionary adaptations and gene losses.</title>
        <authorList>
            <person name="Steindorff A.S."/>
            <person name="Aguilar-Pontes M.V."/>
            <person name="Robinson A.J."/>
            <person name="Andreopoulos B."/>
            <person name="LaButti K."/>
            <person name="Kuo A."/>
            <person name="Mondo S."/>
            <person name="Riley R."/>
            <person name="Otillar R."/>
            <person name="Haridas S."/>
            <person name="Lipzen A."/>
            <person name="Grimwood J."/>
            <person name="Schmutz J."/>
            <person name="Clum A."/>
            <person name="Reid I.D."/>
            <person name="Moisan M.C."/>
            <person name="Butler G."/>
            <person name="Nguyen T.T.M."/>
            <person name="Dewar K."/>
            <person name="Conant G."/>
            <person name="Drula E."/>
            <person name="Henrissat B."/>
            <person name="Hansel C."/>
            <person name="Singer S."/>
            <person name="Hutchinson M.I."/>
            <person name="de Vries R.P."/>
            <person name="Natvig D.O."/>
            <person name="Powell A.J."/>
            <person name="Tsang A."/>
            <person name="Grigoriev I.V."/>
        </authorList>
    </citation>
    <scope>NUCLEOTIDE SEQUENCE [LARGE SCALE GENOMIC DNA]</scope>
    <source>
        <strain evidence="2 3">CBS 494.80</strain>
    </source>
</reference>
<dbReference type="Pfam" id="PF20150">
    <property type="entry name" value="2EXR"/>
    <property type="match status" value="1"/>
</dbReference>
<sequence length="298" mass="34433">MGRLQKLLTSLPTLNTGPIVQQPTSNMSRLKNLLIRLPTLKTTCLPAPLTEFTLFGKLPLELRRIIIAFAAHEPREVLISYDPKFLARKHCETKLENHASVLTASQSIVKPYVYANFEVDRFKLLGLPHFESYDMERCNFTAEVLSKIKYLDHQAVGPQLHHWQCARFLGTLKHLASLQVLNIVVLGVRGDVCRYNRRRGFKQGNLEYLPKVIQASDLSKEVFDRFKSRFDEHSEYVHSLRNVRWDVRWISRAAMMDEDLYPTGEVVTWTQDTFVLHDHRTGRNLGPGERRLSHGQSK</sequence>
<evidence type="ECO:0000313" key="2">
    <source>
        <dbReference type="EMBL" id="KAL2062061.1"/>
    </source>
</evidence>
<dbReference type="EMBL" id="JAZHXI010000017">
    <property type="protein sequence ID" value="KAL2062061.1"/>
    <property type="molecule type" value="Genomic_DNA"/>
</dbReference>
<accession>A0ABR4BXU3</accession>
<comment type="caution">
    <text evidence="2">The sequence shown here is derived from an EMBL/GenBank/DDBJ whole genome shotgun (WGS) entry which is preliminary data.</text>
</comment>
<dbReference type="InterPro" id="IPR045518">
    <property type="entry name" value="2EXR"/>
</dbReference>